<dbReference type="InterPro" id="IPR052509">
    <property type="entry name" value="Metal_resp_DNA-bind_regulator"/>
</dbReference>
<dbReference type="EMBL" id="BAAAQD010000039">
    <property type="protein sequence ID" value="GAA1568065.1"/>
    <property type="molecule type" value="Genomic_DNA"/>
</dbReference>
<dbReference type="PANTHER" id="PTHR33169">
    <property type="entry name" value="PADR-FAMILY TRANSCRIPTIONAL REGULATOR"/>
    <property type="match status" value="1"/>
</dbReference>
<dbReference type="InterPro" id="IPR036388">
    <property type="entry name" value="WH-like_DNA-bd_sf"/>
</dbReference>
<dbReference type="Proteomes" id="UP001501470">
    <property type="component" value="Unassembled WGS sequence"/>
</dbReference>
<gene>
    <name evidence="2" type="ORF">GCM10009827_107220</name>
</gene>
<sequence>MQTADAQTLVLCALADGPKHGYAINTAIAELTGERLGVGSLYGALARLEAKRFVEPEPSDAEGRKRPVRITAEGRAVLERELRSMAQVAATGLRRLATGAA</sequence>
<dbReference type="SUPFAM" id="SSF46785">
    <property type="entry name" value="Winged helix' DNA-binding domain"/>
    <property type="match status" value="1"/>
</dbReference>
<keyword evidence="3" id="KW-1185">Reference proteome</keyword>
<dbReference type="PANTHER" id="PTHR33169:SF13">
    <property type="entry name" value="PADR-FAMILY TRANSCRIPTIONAL REGULATOR"/>
    <property type="match status" value="1"/>
</dbReference>
<reference evidence="2 3" key="1">
    <citation type="journal article" date="2019" name="Int. J. Syst. Evol. Microbiol.">
        <title>The Global Catalogue of Microorganisms (GCM) 10K type strain sequencing project: providing services to taxonomists for standard genome sequencing and annotation.</title>
        <authorList>
            <consortium name="The Broad Institute Genomics Platform"/>
            <consortium name="The Broad Institute Genome Sequencing Center for Infectious Disease"/>
            <person name="Wu L."/>
            <person name="Ma J."/>
        </authorList>
    </citation>
    <scope>NUCLEOTIDE SEQUENCE [LARGE SCALE GENOMIC DNA]</scope>
    <source>
        <strain evidence="2 3">JCM 15933</strain>
    </source>
</reference>
<evidence type="ECO:0000259" key="1">
    <source>
        <dbReference type="Pfam" id="PF03551"/>
    </source>
</evidence>
<evidence type="ECO:0000313" key="2">
    <source>
        <dbReference type="EMBL" id="GAA1568065.1"/>
    </source>
</evidence>
<accession>A0ABN2D0I1</accession>
<dbReference type="InterPro" id="IPR005149">
    <property type="entry name" value="Tscrpt_reg_PadR_N"/>
</dbReference>
<name>A0ABN2D0I1_9ACTN</name>
<feature type="domain" description="Transcription regulator PadR N-terminal" evidence="1">
    <location>
        <begin position="10"/>
        <end position="79"/>
    </location>
</feature>
<dbReference type="RefSeq" id="WP_344513587.1">
    <property type="nucleotide sequence ID" value="NZ_BAAAQD010000039.1"/>
</dbReference>
<comment type="caution">
    <text evidence="2">The sequence shown here is derived from an EMBL/GenBank/DDBJ whole genome shotgun (WGS) entry which is preliminary data.</text>
</comment>
<protein>
    <submittedName>
        <fullName evidence="2">Helix-turn-helix transcriptional regulator</fullName>
    </submittedName>
</protein>
<proteinExistence type="predicted"/>
<dbReference type="Gene3D" id="1.10.10.10">
    <property type="entry name" value="Winged helix-like DNA-binding domain superfamily/Winged helix DNA-binding domain"/>
    <property type="match status" value="1"/>
</dbReference>
<dbReference type="Pfam" id="PF03551">
    <property type="entry name" value="PadR"/>
    <property type="match status" value="1"/>
</dbReference>
<dbReference type="InterPro" id="IPR036390">
    <property type="entry name" value="WH_DNA-bd_sf"/>
</dbReference>
<evidence type="ECO:0000313" key="3">
    <source>
        <dbReference type="Proteomes" id="UP001501470"/>
    </source>
</evidence>
<organism evidence="2 3">
    <name type="scientific">Dactylosporangium maewongense</name>
    <dbReference type="NCBI Taxonomy" id="634393"/>
    <lineage>
        <taxon>Bacteria</taxon>
        <taxon>Bacillati</taxon>
        <taxon>Actinomycetota</taxon>
        <taxon>Actinomycetes</taxon>
        <taxon>Micromonosporales</taxon>
        <taxon>Micromonosporaceae</taxon>
        <taxon>Dactylosporangium</taxon>
    </lineage>
</organism>